<dbReference type="InterPro" id="IPR051316">
    <property type="entry name" value="Zinc-reg_GTPase_activator"/>
</dbReference>
<feature type="domain" description="CobW C-terminal" evidence="2">
    <location>
        <begin position="231"/>
        <end position="322"/>
    </location>
</feature>
<dbReference type="HOGENOM" id="CLU_017452_1_1_4"/>
<dbReference type="KEGG" id="tin:Tint_1584"/>
<accession>D5X1G2</accession>
<gene>
    <name evidence="3" type="ordered locus">Tint_1584</name>
</gene>
<dbReference type="AlphaFoldDB" id="D5X1G2"/>
<protein>
    <submittedName>
        <fullName evidence="3">Cobalamin synthesis protein P47K</fullName>
    </submittedName>
</protein>
<dbReference type="Pfam" id="PF07683">
    <property type="entry name" value="CobW_C"/>
    <property type="match status" value="1"/>
</dbReference>
<proteinExistence type="predicted"/>
<dbReference type="SUPFAM" id="SSF52540">
    <property type="entry name" value="P-loop containing nucleoside triphosphate hydrolases"/>
    <property type="match status" value="1"/>
</dbReference>
<dbReference type="CDD" id="cd03112">
    <property type="entry name" value="CobW-like"/>
    <property type="match status" value="1"/>
</dbReference>
<evidence type="ECO:0000256" key="1">
    <source>
        <dbReference type="ARBA" id="ARBA00045658"/>
    </source>
</evidence>
<organism evidence="3">
    <name type="scientific">Thiomonas intermedia (strain K12)</name>
    <name type="common">Thiobacillus intermedius</name>
    <dbReference type="NCBI Taxonomy" id="75379"/>
    <lineage>
        <taxon>Bacteria</taxon>
        <taxon>Pseudomonadati</taxon>
        <taxon>Pseudomonadota</taxon>
        <taxon>Betaproteobacteria</taxon>
        <taxon>Burkholderiales</taxon>
        <taxon>Thiomonas</taxon>
    </lineage>
</organism>
<evidence type="ECO:0000259" key="2">
    <source>
        <dbReference type="SMART" id="SM00833"/>
    </source>
</evidence>
<dbReference type="BioCyc" id="TINT75379:TINT_RS07935-MONOMER"/>
<dbReference type="SMART" id="SM00833">
    <property type="entry name" value="CobW_C"/>
    <property type="match status" value="1"/>
</dbReference>
<sequence length="322" mass="34625">MHRRLPLTVIGGFLGAGKTTLVNHLLRHAEGRRIAVLVNDFGMINIDASWIETAAGETIALSNGCVCCQIGGDLAQAISRVLDAPQPFDAVVVEASGVSDPWRIAQVGLADPGLSLDSVVVLVDVSSLLEQARDCLLTDTLERQLRSADFVILNYCDTASDEQLQRVRNWVASVTPGTPQFETTQAAVPPALLYGAALLRESTTATLKGPAGCDTTWTRHHALEHNHDMVFESWSCRPTRIFTPVELQDFFSRPPQGILRLKGVLRSASTPDAADWVAVELAGRRIQVRASTSPQTGAVLVAIGLRGKLPQVELAACFGATE</sequence>
<dbReference type="InterPro" id="IPR027417">
    <property type="entry name" value="P-loop_NTPase"/>
</dbReference>
<dbReference type="InterPro" id="IPR011629">
    <property type="entry name" value="CobW-like_C"/>
</dbReference>
<dbReference type="PANTHER" id="PTHR13748">
    <property type="entry name" value="COBW-RELATED"/>
    <property type="match status" value="1"/>
</dbReference>
<dbReference type="Gene3D" id="3.40.50.300">
    <property type="entry name" value="P-loop containing nucleotide triphosphate hydrolases"/>
    <property type="match status" value="1"/>
</dbReference>
<comment type="function">
    <text evidence="1">Zinc chaperone that directly transfers zinc cofactor to target proteins, thereby activating them. Zinc is transferred from the CXCC motif in the GTPase domain to the zinc binding site in target proteins in a process requiring GTP hydrolysis.</text>
</comment>
<name>D5X1G2_THIK1</name>
<dbReference type="EMBL" id="CP002021">
    <property type="protein sequence ID" value="ADG30958.1"/>
    <property type="molecule type" value="Genomic_DNA"/>
</dbReference>
<reference evidence="3" key="1">
    <citation type="submission" date="2010-04" db="EMBL/GenBank/DDBJ databases">
        <title>Complete sequence of Thiomonas intermedia K12.</title>
        <authorList>
            <consortium name="US DOE Joint Genome Institute"/>
            <person name="Lucas S."/>
            <person name="Copeland A."/>
            <person name="Lapidus A."/>
            <person name="Cheng J.-F."/>
            <person name="Bruce D."/>
            <person name="Goodwin L."/>
            <person name="Pitluck S."/>
            <person name="Davenport K."/>
            <person name="Detter J.C."/>
            <person name="Han C."/>
            <person name="Tapia R."/>
            <person name="Land M."/>
            <person name="Hauser L."/>
            <person name="Kyrpides N."/>
            <person name="Ovchinnikova G."/>
            <person name="Kerfeld C.A."/>
            <person name="Cannon G.C."/>
            <person name="Heinhorst S."/>
            <person name="Woyke T."/>
        </authorList>
    </citation>
    <scope>NUCLEOTIDE SEQUENCE [LARGE SCALE GENOMIC DNA]</scope>
    <source>
        <strain evidence="3">K12</strain>
    </source>
</reference>
<dbReference type="eggNOG" id="COG0523">
    <property type="taxonomic scope" value="Bacteria"/>
</dbReference>
<evidence type="ECO:0000313" key="3">
    <source>
        <dbReference type="EMBL" id="ADG30958.1"/>
    </source>
</evidence>
<dbReference type="InterPro" id="IPR003495">
    <property type="entry name" value="CobW/HypB/UreG_nucleotide-bd"/>
</dbReference>
<dbReference type="STRING" id="75379.Tint_1584"/>
<dbReference type="Pfam" id="PF02492">
    <property type="entry name" value="cobW"/>
    <property type="match status" value="1"/>
</dbReference>
<dbReference type="SUPFAM" id="SSF90002">
    <property type="entry name" value="Hypothetical protein YjiA, C-terminal domain"/>
    <property type="match status" value="1"/>
</dbReference>